<feature type="compositionally biased region" description="Polar residues" evidence="1">
    <location>
        <begin position="170"/>
        <end position="181"/>
    </location>
</feature>
<sequence length="345" mass="37522">MAPLILPSSKLQSGLSSLQNSKRHRDEYRPSLEDVQTHVHEHPQEPIVHMDEATIRGSIEATHSDESEQTSALAMHLNELALASTQPEVKLKHSRERSLLGIPPSTSRKDRALSSISSSAPPMPSKPITRQNQQLWKRGAQKKLTLSGLYPSVDPSSSSSSAPHHSQPVTIDTKSNASLGTATAPGHPTHTSSTATSTTDPWRAGSEQEDPPTLNGSHLAVRLSIDSTETSASSSSSSSTHRRASTLSRASSVSIERDHTPEPSYTSRRRQHLDDSDYIDTASRGSKRRAKAQLSSETSVRASGEYKRTRSPSAEVVKKPKAHDHKDTGGPLNQIRKRTSIDLLE</sequence>
<name>A0A9P6RCR8_9FUNG</name>
<proteinExistence type="predicted"/>
<dbReference type="Proteomes" id="UP000738325">
    <property type="component" value="Unassembled WGS sequence"/>
</dbReference>
<gene>
    <name evidence="2" type="ORF">BGZ99_007240</name>
</gene>
<protein>
    <submittedName>
        <fullName evidence="2">Uncharacterized protein</fullName>
    </submittedName>
</protein>
<dbReference type="EMBL" id="JAAAIP010000511">
    <property type="protein sequence ID" value="KAG0315838.1"/>
    <property type="molecule type" value="Genomic_DNA"/>
</dbReference>
<organism evidence="2 3">
    <name type="scientific">Dissophora globulifera</name>
    <dbReference type="NCBI Taxonomy" id="979702"/>
    <lineage>
        <taxon>Eukaryota</taxon>
        <taxon>Fungi</taxon>
        <taxon>Fungi incertae sedis</taxon>
        <taxon>Mucoromycota</taxon>
        <taxon>Mortierellomycotina</taxon>
        <taxon>Mortierellomycetes</taxon>
        <taxon>Mortierellales</taxon>
        <taxon>Mortierellaceae</taxon>
        <taxon>Dissophora</taxon>
    </lineage>
</organism>
<accession>A0A9P6RCR8</accession>
<keyword evidence="3" id="KW-1185">Reference proteome</keyword>
<feature type="compositionally biased region" description="Low complexity" evidence="1">
    <location>
        <begin position="151"/>
        <end position="169"/>
    </location>
</feature>
<comment type="caution">
    <text evidence="2">The sequence shown here is derived from an EMBL/GenBank/DDBJ whole genome shotgun (WGS) entry which is preliminary data.</text>
</comment>
<feature type="region of interest" description="Disordered" evidence="1">
    <location>
        <begin position="88"/>
        <end position="345"/>
    </location>
</feature>
<reference evidence="2" key="1">
    <citation type="journal article" date="2020" name="Fungal Divers.">
        <title>Resolving the Mortierellaceae phylogeny through synthesis of multi-gene phylogenetics and phylogenomics.</title>
        <authorList>
            <person name="Vandepol N."/>
            <person name="Liber J."/>
            <person name="Desiro A."/>
            <person name="Na H."/>
            <person name="Kennedy M."/>
            <person name="Barry K."/>
            <person name="Grigoriev I.V."/>
            <person name="Miller A.N."/>
            <person name="O'Donnell K."/>
            <person name="Stajich J.E."/>
            <person name="Bonito G."/>
        </authorList>
    </citation>
    <scope>NUCLEOTIDE SEQUENCE</scope>
    <source>
        <strain evidence="2">REB-010B</strain>
    </source>
</reference>
<evidence type="ECO:0000256" key="1">
    <source>
        <dbReference type="SAM" id="MobiDB-lite"/>
    </source>
</evidence>
<evidence type="ECO:0000313" key="3">
    <source>
        <dbReference type="Proteomes" id="UP000738325"/>
    </source>
</evidence>
<dbReference type="AlphaFoldDB" id="A0A9P6RCR8"/>
<evidence type="ECO:0000313" key="2">
    <source>
        <dbReference type="EMBL" id="KAG0315838.1"/>
    </source>
</evidence>
<feature type="compositionally biased region" description="Low complexity" evidence="1">
    <location>
        <begin position="224"/>
        <end position="254"/>
    </location>
</feature>
<feature type="compositionally biased region" description="Basic and acidic residues" evidence="1">
    <location>
        <begin position="24"/>
        <end position="45"/>
    </location>
</feature>
<feature type="compositionally biased region" description="Low complexity" evidence="1">
    <location>
        <begin position="189"/>
        <end position="199"/>
    </location>
</feature>
<feature type="compositionally biased region" description="Low complexity" evidence="1">
    <location>
        <begin position="1"/>
        <end position="20"/>
    </location>
</feature>
<feature type="region of interest" description="Disordered" evidence="1">
    <location>
        <begin position="1"/>
        <end position="45"/>
    </location>
</feature>